<dbReference type="GO" id="GO:0005886">
    <property type="term" value="C:plasma membrane"/>
    <property type="evidence" value="ECO:0007669"/>
    <property type="project" value="UniProtKB-SubCell"/>
</dbReference>
<feature type="transmembrane region" description="Helical" evidence="9">
    <location>
        <begin position="445"/>
        <end position="467"/>
    </location>
</feature>
<protein>
    <submittedName>
        <fullName evidence="10">BCCT family transporter</fullName>
    </submittedName>
</protein>
<dbReference type="OrthoDB" id="9775735at2"/>
<feature type="transmembrane region" description="Helical" evidence="9">
    <location>
        <begin position="58"/>
        <end position="77"/>
    </location>
</feature>
<dbReference type="Pfam" id="PF02028">
    <property type="entry name" value="BCCT"/>
    <property type="match status" value="1"/>
</dbReference>
<dbReference type="RefSeq" id="WP_133403147.1">
    <property type="nucleotide sequence ID" value="NZ_SMTK01000002.1"/>
</dbReference>
<evidence type="ECO:0000313" key="10">
    <source>
        <dbReference type="EMBL" id="TDK26792.1"/>
    </source>
</evidence>
<feature type="transmembrane region" description="Helical" evidence="9">
    <location>
        <begin position="393"/>
        <end position="412"/>
    </location>
</feature>
<feature type="transmembrane region" description="Helical" evidence="9">
    <location>
        <begin position="279"/>
        <end position="298"/>
    </location>
</feature>
<comment type="similarity">
    <text evidence="2">Belongs to the BCCT transporter (TC 2.A.15) family.</text>
</comment>
<feature type="region of interest" description="Disordered" evidence="8">
    <location>
        <begin position="1"/>
        <end position="51"/>
    </location>
</feature>
<evidence type="ECO:0000256" key="9">
    <source>
        <dbReference type="SAM" id="Phobius"/>
    </source>
</evidence>
<evidence type="ECO:0000256" key="8">
    <source>
        <dbReference type="SAM" id="MobiDB-lite"/>
    </source>
</evidence>
<keyword evidence="6 9" id="KW-1133">Transmembrane helix</keyword>
<feature type="transmembrane region" description="Helical" evidence="9">
    <location>
        <begin position="237"/>
        <end position="259"/>
    </location>
</feature>
<feature type="transmembrane region" description="Helical" evidence="9">
    <location>
        <begin position="310"/>
        <end position="332"/>
    </location>
</feature>
<accession>A0A4V3AMG4</accession>
<dbReference type="PANTHER" id="PTHR30047">
    <property type="entry name" value="HIGH-AFFINITY CHOLINE TRANSPORT PROTEIN-RELATED"/>
    <property type="match status" value="1"/>
</dbReference>
<evidence type="ECO:0000256" key="6">
    <source>
        <dbReference type="ARBA" id="ARBA00022989"/>
    </source>
</evidence>
<dbReference type="AlphaFoldDB" id="A0A4V3AMG4"/>
<name>A0A4V3AMG4_9MICC</name>
<evidence type="ECO:0000313" key="11">
    <source>
        <dbReference type="Proteomes" id="UP000295411"/>
    </source>
</evidence>
<evidence type="ECO:0000256" key="7">
    <source>
        <dbReference type="ARBA" id="ARBA00023136"/>
    </source>
</evidence>
<organism evidence="10 11">
    <name type="scientific">Arthrobacter crusticola</name>
    <dbReference type="NCBI Taxonomy" id="2547960"/>
    <lineage>
        <taxon>Bacteria</taxon>
        <taxon>Bacillati</taxon>
        <taxon>Actinomycetota</taxon>
        <taxon>Actinomycetes</taxon>
        <taxon>Micrococcales</taxon>
        <taxon>Micrococcaceae</taxon>
        <taxon>Arthrobacter</taxon>
    </lineage>
</organism>
<evidence type="ECO:0000256" key="5">
    <source>
        <dbReference type="ARBA" id="ARBA00022692"/>
    </source>
</evidence>
<proteinExistence type="inferred from homology"/>
<keyword evidence="4" id="KW-1003">Cell membrane</keyword>
<feature type="transmembrane region" description="Helical" evidence="9">
    <location>
        <begin position="137"/>
        <end position="156"/>
    </location>
</feature>
<dbReference type="GO" id="GO:0022857">
    <property type="term" value="F:transmembrane transporter activity"/>
    <property type="evidence" value="ECO:0007669"/>
    <property type="project" value="InterPro"/>
</dbReference>
<feature type="transmembrane region" description="Helical" evidence="9">
    <location>
        <begin position="192"/>
        <end position="210"/>
    </location>
</feature>
<keyword evidence="5 9" id="KW-0812">Transmembrane</keyword>
<gene>
    <name evidence="10" type="ORF">E2F48_06375</name>
</gene>
<dbReference type="Proteomes" id="UP000295411">
    <property type="component" value="Unassembled WGS sequence"/>
</dbReference>
<keyword evidence="7 9" id="KW-0472">Membrane</keyword>
<feature type="transmembrane region" description="Helical" evidence="9">
    <location>
        <begin position="97"/>
        <end position="116"/>
    </location>
</feature>
<evidence type="ECO:0000256" key="3">
    <source>
        <dbReference type="ARBA" id="ARBA00022448"/>
    </source>
</evidence>
<sequence>MPRTAARSEGPPGQHDAPAPDLPKSGPESGTETRPAPARPGSNPQPSRAAGSARLDRPVFFTALGVIAALVLAAAVFPSEFTDVTAAVLAGLVTNFGWAFVATATGFVAFALFLVFSRYGKIRLGRDDEKPRYSTPSWIAMMFSAGMGIGLMFYGVTEPISHYLTPPVEGIEPGTPAAARQAMNYTLFHWAIHPWAIYAVVGLALAYSAYRKGRGAGFSGAFLPLFRGRPAPGALRAIDVFAIFATLFGSATSLGLGVMQINGGLTEVFGTGSSLGLQIGIIALLTICFVVSAVSGISRGIKWLSNGNMILALALLFFLFVVGPTVFILELIPASAGSYLVSLPQMASRTGAFGGHEWLSTWTIFYWAWWISWTPFVGSFLAKISRGRTIREFVIGVVAVPSVISVIWFSVWGGTAITAQNSGTDIAAANAESQESAMFALLADYPLAAITSVVVVLLVAVFFISGADASSIVLGSLSSFGAAVPPKWITVLWGLLTGAVAAVLLWVGSLQALQTLTIIAAAPFLLIMIGLCTALMMDLVRDPAVTGARPASLREARQRRARSASLREARQRRARLLRGRRRQLQ</sequence>
<feature type="transmembrane region" description="Helical" evidence="9">
    <location>
        <begin position="364"/>
        <end position="381"/>
    </location>
</feature>
<evidence type="ECO:0000256" key="2">
    <source>
        <dbReference type="ARBA" id="ARBA00005658"/>
    </source>
</evidence>
<evidence type="ECO:0000256" key="4">
    <source>
        <dbReference type="ARBA" id="ARBA00022475"/>
    </source>
</evidence>
<reference evidence="10 11" key="1">
    <citation type="submission" date="2019-03" db="EMBL/GenBank/DDBJ databases">
        <title>Arthrobacter sp. nov., an bacterium isolated from biocrust in Mu Us Desert.</title>
        <authorList>
            <person name="Lixiong L."/>
        </authorList>
    </citation>
    <scope>NUCLEOTIDE SEQUENCE [LARGE SCALE GENOMIC DNA]</scope>
    <source>
        <strain evidence="10 11">SLN-3</strain>
    </source>
</reference>
<comment type="caution">
    <text evidence="10">The sequence shown here is derived from an EMBL/GenBank/DDBJ whole genome shotgun (WGS) entry which is preliminary data.</text>
</comment>
<comment type="subcellular location">
    <subcellularLocation>
        <location evidence="1">Cell membrane</location>
        <topology evidence="1">Multi-pass membrane protein</topology>
    </subcellularLocation>
</comment>
<evidence type="ECO:0000256" key="1">
    <source>
        <dbReference type="ARBA" id="ARBA00004651"/>
    </source>
</evidence>
<feature type="transmembrane region" description="Helical" evidence="9">
    <location>
        <begin position="513"/>
        <end position="536"/>
    </location>
</feature>
<keyword evidence="11" id="KW-1185">Reference proteome</keyword>
<dbReference type="PANTHER" id="PTHR30047:SF7">
    <property type="entry name" value="HIGH-AFFINITY CHOLINE TRANSPORT PROTEIN"/>
    <property type="match status" value="1"/>
</dbReference>
<dbReference type="InterPro" id="IPR000060">
    <property type="entry name" value="BCCT_transptr"/>
</dbReference>
<dbReference type="EMBL" id="SMTK01000002">
    <property type="protein sequence ID" value="TDK26792.1"/>
    <property type="molecule type" value="Genomic_DNA"/>
</dbReference>
<feature type="transmembrane region" description="Helical" evidence="9">
    <location>
        <begin position="488"/>
        <end position="507"/>
    </location>
</feature>
<dbReference type="NCBIfam" id="TIGR00842">
    <property type="entry name" value="bcct"/>
    <property type="match status" value="1"/>
</dbReference>
<keyword evidence="3" id="KW-0813">Transport</keyword>